<proteinExistence type="predicted"/>
<evidence type="ECO:0000313" key="11">
    <source>
        <dbReference type="EMBL" id="TWW64468.1"/>
    </source>
</evidence>
<keyword evidence="3" id="KW-0597">Phosphoprotein</keyword>
<feature type="region of interest" description="Disordered" evidence="9">
    <location>
        <begin position="301"/>
        <end position="328"/>
    </location>
</feature>
<feature type="region of interest" description="Disordered" evidence="9">
    <location>
        <begin position="553"/>
        <end position="589"/>
    </location>
</feature>
<dbReference type="InterPro" id="IPR015915">
    <property type="entry name" value="Kelch-typ_b-propeller"/>
</dbReference>
<evidence type="ECO:0000256" key="7">
    <source>
        <dbReference type="ARBA" id="ARBA00023306"/>
    </source>
</evidence>
<evidence type="ECO:0000313" key="12">
    <source>
        <dbReference type="Proteomes" id="UP000324091"/>
    </source>
</evidence>
<feature type="compositionally biased region" description="Low complexity" evidence="9">
    <location>
        <begin position="493"/>
        <end position="507"/>
    </location>
</feature>
<dbReference type="Gene3D" id="6.10.250.2590">
    <property type="match status" value="1"/>
</dbReference>
<comment type="caution">
    <text evidence="11">The sequence shown here is derived from an EMBL/GenBank/DDBJ whole genome shotgun (WGS) entry which is preliminary data.</text>
</comment>
<keyword evidence="6" id="KW-0539">Nucleus</keyword>
<dbReference type="EMBL" id="RHFK02000015">
    <property type="protein sequence ID" value="TWW64468.1"/>
    <property type="molecule type" value="Genomic_DNA"/>
</dbReference>
<feature type="coiled-coil region" evidence="8">
    <location>
        <begin position="818"/>
        <end position="884"/>
    </location>
</feature>
<feature type="compositionally biased region" description="Polar residues" evidence="9">
    <location>
        <begin position="553"/>
        <end position="564"/>
    </location>
</feature>
<dbReference type="SMART" id="SM00612">
    <property type="entry name" value="Kelch"/>
    <property type="match status" value="1"/>
</dbReference>
<evidence type="ECO:0000259" key="10">
    <source>
        <dbReference type="SMART" id="SM00060"/>
    </source>
</evidence>
<evidence type="ECO:0000256" key="5">
    <source>
        <dbReference type="ARBA" id="ARBA00022813"/>
    </source>
</evidence>
<dbReference type="InterPro" id="IPR043536">
    <property type="entry name" value="HCF1/2"/>
</dbReference>
<dbReference type="AlphaFoldDB" id="A0A5C6NC46"/>
<dbReference type="GO" id="GO:0003713">
    <property type="term" value="F:transcription coactivator activity"/>
    <property type="evidence" value="ECO:0007669"/>
    <property type="project" value="TreeGrafter"/>
</dbReference>
<dbReference type="GO" id="GO:0035097">
    <property type="term" value="C:histone methyltransferase complex"/>
    <property type="evidence" value="ECO:0007669"/>
    <property type="project" value="TreeGrafter"/>
</dbReference>
<feature type="region of interest" description="Disordered" evidence="9">
    <location>
        <begin position="937"/>
        <end position="959"/>
    </location>
</feature>
<comment type="subcellular location">
    <subcellularLocation>
        <location evidence="1">Nucleus</location>
    </subcellularLocation>
</comment>
<keyword evidence="7" id="KW-0131">Cell cycle</keyword>
<dbReference type="SUPFAM" id="SSF117281">
    <property type="entry name" value="Kelch motif"/>
    <property type="match status" value="1"/>
</dbReference>
<gene>
    <name evidence="11" type="ORF">D4764_22G0001150</name>
</gene>
<dbReference type="SMART" id="SM00060">
    <property type="entry name" value="FN3"/>
    <property type="match status" value="2"/>
</dbReference>
<evidence type="ECO:0000256" key="3">
    <source>
        <dbReference type="ARBA" id="ARBA00022553"/>
    </source>
</evidence>
<name>A0A5C6NC46_9TELE</name>
<keyword evidence="2" id="KW-0880">Kelch repeat</keyword>
<accession>A0A5C6NC46</accession>
<dbReference type="Gene3D" id="2.60.40.10">
    <property type="entry name" value="Immunoglobulins"/>
    <property type="match status" value="2"/>
</dbReference>
<protein>
    <submittedName>
        <fullName evidence="11">Host cell factor 2</fullName>
    </submittedName>
</protein>
<keyword evidence="4" id="KW-0677">Repeat</keyword>
<keyword evidence="8" id="KW-0175">Coiled coil</keyword>
<dbReference type="SUPFAM" id="SSF49265">
    <property type="entry name" value="Fibronectin type III"/>
    <property type="match status" value="1"/>
</dbReference>
<dbReference type="InterPro" id="IPR059124">
    <property type="entry name" value="Kelch_HCF"/>
</dbReference>
<reference evidence="11 12" key="1">
    <citation type="submission" date="2019-04" db="EMBL/GenBank/DDBJ databases">
        <title>Chromosome genome assembly for Takifugu flavidus.</title>
        <authorList>
            <person name="Xiao S."/>
        </authorList>
    </citation>
    <scope>NUCLEOTIDE SEQUENCE [LARGE SCALE GENOMIC DNA]</scope>
    <source>
        <strain evidence="11">HTHZ2018</strain>
        <tissue evidence="11">Muscle</tissue>
    </source>
</reference>
<dbReference type="InterPro" id="IPR003961">
    <property type="entry name" value="FN3_dom"/>
</dbReference>
<evidence type="ECO:0000256" key="4">
    <source>
        <dbReference type="ARBA" id="ARBA00022737"/>
    </source>
</evidence>
<evidence type="ECO:0000256" key="8">
    <source>
        <dbReference type="SAM" id="Coils"/>
    </source>
</evidence>
<dbReference type="InterPro" id="IPR006652">
    <property type="entry name" value="Kelch_1"/>
</dbReference>
<dbReference type="PANTHER" id="PTHR46003:SF2">
    <property type="entry name" value="HOST CELL FACTOR 2"/>
    <property type="match status" value="1"/>
</dbReference>
<evidence type="ECO:0000256" key="2">
    <source>
        <dbReference type="ARBA" id="ARBA00022441"/>
    </source>
</evidence>
<evidence type="ECO:0000256" key="9">
    <source>
        <dbReference type="SAM" id="MobiDB-lite"/>
    </source>
</evidence>
<evidence type="ECO:0000256" key="1">
    <source>
        <dbReference type="ARBA" id="ARBA00004123"/>
    </source>
</evidence>
<feature type="compositionally biased region" description="Basic and acidic residues" evidence="9">
    <location>
        <begin position="566"/>
        <end position="585"/>
    </location>
</feature>
<dbReference type="Pfam" id="PF13854">
    <property type="entry name" value="Kelch_HCF"/>
    <property type="match status" value="1"/>
</dbReference>
<dbReference type="InterPro" id="IPR036116">
    <property type="entry name" value="FN3_sf"/>
</dbReference>
<evidence type="ECO:0000256" key="6">
    <source>
        <dbReference type="ARBA" id="ARBA00023242"/>
    </source>
</evidence>
<dbReference type="Proteomes" id="UP000324091">
    <property type="component" value="Chromosome 22"/>
</dbReference>
<organism evidence="11 12">
    <name type="scientific">Takifugu flavidus</name>
    <name type="common">sansaifugu</name>
    <dbReference type="NCBI Taxonomy" id="433684"/>
    <lineage>
        <taxon>Eukaryota</taxon>
        <taxon>Metazoa</taxon>
        <taxon>Chordata</taxon>
        <taxon>Craniata</taxon>
        <taxon>Vertebrata</taxon>
        <taxon>Euteleostomi</taxon>
        <taxon>Actinopterygii</taxon>
        <taxon>Neopterygii</taxon>
        <taxon>Teleostei</taxon>
        <taxon>Neoteleostei</taxon>
        <taxon>Acanthomorphata</taxon>
        <taxon>Eupercaria</taxon>
        <taxon>Tetraodontiformes</taxon>
        <taxon>Tetradontoidea</taxon>
        <taxon>Tetraodontidae</taxon>
        <taxon>Takifugu</taxon>
    </lineage>
</organism>
<feature type="domain" description="Fibronectin type-III" evidence="10">
    <location>
        <begin position="621"/>
        <end position="721"/>
    </location>
</feature>
<dbReference type="Gene3D" id="2.120.10.80">
    <property type="entry name" value="Kelch-type beta propeller"/>
    <property type="match status" value="2"/>
</dbReference>
<feature type="region of interest" description="Disordered" evidence="9">
    <location>
        <begin position="412"/>
        <end position="525"/>
    </location>
</feature>
<keyword evidence="12" id="KW-1185">Reference proteome</keyword>
<feature type="domain" description="Fibronectin type-III" evidence="10">
    <location>
        <begin position="373"/>
        <end position="605"/>
    </location>
</feature>
<keyword evidence="5" id="KW-0068">Autocatalytic cleavage</keyword>
<feature type="compositionally biased region" description="Basic and acidic residues" evidence="9">
    <location>
        <begin position="430"/>
        <end position="441"/>
    </location>
</feature>
<sequence length="959" mass="105466">MSADVEDPQWRKVHSVSGVTPRSRHGHRAVAVRELIIVFGGGNEGIEEHLHVYNTVSKQWFLPAVRGDIPPGCAAHGFVCEGTRILVFGGMVEFGKYSNSLYELQASRWLWKKLKPKAPRTGAPPCPRIGHSFTLVGNKCYVFGGLANDSEDPNGNIPRYLDDFYELELQAASGVRGWSIPETKGGGPSARESHTTVSYTGLGSPKLYVFGGMQGCRLNDLWQLDLDSMVWSAVPARGSPPTPRSLHSATVVGNKMYVFGGWIPAPEPERIDDLGTKWICTKSLSVLHLDTLIWQNLGPEQHDDTESQLHSQGPQSEDPYASSPRARAGHCAVPVGSRIYIWSGRDGYRKSWNHPGVTQVCCKDLWYLETDRPATPESVLLIRSTVSMLHVAWRPLAAADCYLLQAQPACPPRAATTEPSDKPVSSSGAEGKDEHPAEQLKPKGAKICKKHAEEGAVKSSNGSAENRAQGGKSCGRGAVEGRDAHLSGGGQLAGASGSAQQQQSGDALPPPAGKRADLRPDTDQTPGEVVWFDVGVFKALYSQVSHYFFPATGDQTGAAPSSRPSHTKERRLPGPQDYRGREKQELAPGQTYRFRVAGINCFGRGNFSPVSEFKTCQPGFPGAPSAVKITKANDSVQITWEAPSSPSGRILEYSMYMAVKKSRSSSQESPGQMAFIRIYRGTKTSCSVGQAHLDNAHIDCSASNRPAVVFRIAAKNELGYGPATQIRWVQDPTKLRGSASKADVGAEADPDAADRFPVWFPRIFLPCRFDMSSTAPNQSAQNMQPGLGRTAAMLGLSAQLGGREGELQKMLIDERIKSENFRTQYQSLKEETTRLQDEFLQAQNEIRHLLSDKQTLQHQMKLQAADFQKSLLAKSKRLEELQQQTMSPLQQEMLKAQMQQEMDAPVREMRLQLEEEIEKYKAEYYKLRYECLRLQSQADQQRRRRNSSCTGVPEASLSG</sequence>
<dbReference type="FunFam" id="2.120.10.80:FF:000015">
    <property type="entry name" value="host cell factor 1 isoform X1"/>
    <property type="match status" value="1"/>
</dbReference>
<dbReference type="PANTHER" id="PTHR46003">
    <property type="entry name" value="HOST CELL FACTOR"/>
    <property type="match status" value="1"/>
</dbReference>
<dbReference type="GO" id="GO:0006338">
    <property type="term" value="P:chromatin remodeling"/>
    <property type="evidence" value="ECO:0007669"/>
    <property type="project" value="TreeGrafter"/>
</dbReference>
<dbReference type="InterPro" id="IPR013783">
    <property type="entry name" value="Ig-like_fold"/>
</dbReference>
<dbReference type="FunFam" id="2.120.10.80:FF:000008">
    <property type="entry name" value="host cell factor 1 isoform X1"/>
    <property type="match status" value="1"/>
</dbReference>
<dbReference type="CDD" id="cd00063">
    <property type="entry name" value="FN3"/>
    <property type="match status" value="2"/>
</dbReference>